<keyword evidence="1" id="KW-0472">Membrane</keyword>
<dbReference type="InterPro" id="IPR007211">
    <property type="entry name" value="DUF378"/>
</dbReference>
<dbReference type="AlphaFoldDB" id="A0ABD6BU24"/>
<dbReference type="Proteomes" id="UP001597139">
    <property type="component" value="Unassembled WGS sequence"/>
</dbReference>
<keyword evidence="1" id="KW-0812">Transmembrane</keyword>
<organism evidence="2 3">
    <name type="scientific">Halolamina litorea</name>
    <dbReference type="NCBI Taxonomy" id="1515593"/>
    <lineage>
        <taxon>Archaea</taxon>
        <taxon>Methanobacteriati</taxon>
        <taxon>Methanobacteriota</taxon>
        <taxon>Stenosarchaea group</taxon>
        <taxon>Halobacteria</taxon>
        <taxon>Halobacteriales</taxon>
        <taxon>Haloferacaceae</taxon>
    </lineage>
</organism>
<comment type="caution">
    <text evidence="2">The sequence shown here is derived from an EMBL/GenBank/DDBJ whole genome shotgun (WGS) entry which is preliminary data.</text>
</comment>
<feature type="transmembrane region" description="Helical" evidence="1">
    <location>
        <begin position="12"/>
        <end position="36"/>
    </location>
</feature>
<proteinExistence type="predicted"/>
<reference evidence="2 3" key="1">
    <citation type="journal article" date="2019" name="Int. J. Syst. Evol. Microbiol.">
        <title>The Global Catalogue of Microorganisms (GCM) 10K type strain sequencing project: providing services to taxonomists for standard genome sequencing and annotation.</title>
        <authorList>
            <consortium name="The Broad Institute Genomics Platform"/>
            <consortium name="The Broad Institute Genome Sequencing Center for Infectious Disease"/>
            <person name="Wu L."/>
            <person name="Ma J."/>
        </authorList>
    </citation>
    <scope>NUCLEOTIDE SEQUENCE [LARGE SCALE GENOMIC DNA]</scope>
    <source>
        <strain evidence="2 3">CGMCC 1.12859</strain>
    </source>
</reference>
<evidence type="ECO:0000313" key="2">
    <source>
        <dbReference type="EMBL" id="MFD1568602.1"/>
    </source>
</evidence>
<sequence>MQSDGSIRASMLDWVSLTLVIVGAINWGLVGLGGFVDANWNLVNLIFGSIPTLESIVYVLVGLAGLYELYFAYQLYDARTVSRSPGGRTTE</sequence>
<gene>
    <name evidence="2" type="ORF">ACFSAU_13990</name>
</gene>
<dbReference type="Pfam" id="PF04070">
    <property type="entry name" value="DUF378"/>
    <property type="match status" value="1"/>
</dbReference>
<dbReference type="PANTHER" id="PTHR37304:SF1">
    <property type="entry name" value="MEMBRANE PROTEIN"/>
    <property type="match status" value="1"/>
</dbReference>
<evidence type="ECO:0000313" key="3">
    <source>
        <dbReference type="Proteomes" id="UP001597139"/>
    </source>
</evidence>
<accession>A0ABD6BU24</accession>
<dbReference type="RefSeq" id="WP_267648100.1">
    <property type="nucleotide sequence ID" value="NZ_JANHGR010000003.1"/>
</dbReference>
<feature type="transmembrane region" description="Helical" evidence="1">
    <location>
        <begin position="56"/>
        <end position="73"/>
    </location>
</feature>
<name>A0ABD6BU24_9EURY</name>
<protein>
    <submittedName>
        <fullName evidence="2">DUF378 domain-containing protein</fullName>
    </submittedName>
</protein>
<evidence type="ECO:0000256" key="1">
    <source>
        <dbReference type="SAM" id="Phobius"/>
    </source>
</evidence>
<keyword evidence="1" id="KW-1133">Transmembrane helix</keyword>
<dbReference type="PANTHER" id="PTHR37304">
    <property type="entry name" value="MEMBRANE PROTEIN-RELATED"/>
    <property type="match status" value="1"/>
</dbReference>
<dbReference type="EMBL" id="JBHUCZ010000012">
    <property type="protein sequence ID" value="MFD1568602.1"/>
    <property type="molecule type" value="Genomic_DNA"/>
</dbReference>
<keyword evidence="3" id="KW-1185">Reference proteome</keyword>